<gene>
    <name evidence="3" type="ORF">EI77_00791</name>
</gene>
<dbReference type="PANTHER" id="PTHR43818:SF5">
    <property type="entry name" value="OXIDOREDUCTASE FAMILY PROTEIN"/>
    <property type="match status" value="1"/>
</dbReference>
<dbReference type="Proteomes" id="UP000295662">
    <property type="component" value="Unassembled WGS sequence"/>
</dbReference>
<dbReference type="PANTHER" id="PTHR43818">
    <property type="entry name" value="BCDNA.GH03377"/>
    <property type="match status" value="1"/>
</dbReference>
<dbReference type="Gene3D" id="3.30.360.10">
    <property type="entry name" value="Dihydrodipicolinate Reductase, domain 2"/>
    <property type="match status" value="1"/>
</dbReference>
<protein>
    <submittedName>
        <fullName evidence="3">Putative dehydrogenase</fullName>
    </submittedName>
</protein>
<dbReference type="GO" id="GO:0000166">
    <property type="term" value="F:nucleotide binding"/>
    <property type="evidence" value="ECO:0007669"/>
    <property type="project" value="InterPro"/>
</dbReference>
<dbReference type="InterPro" id="IPR043906">
    <property type="entry name" value="Gfo/Idh/MocA_OxRdtase_bact_C"/>
</dbReference>
<accession>A0A4R7SQE9</accession>
<evidence type="ECO:0000259" key="2">
    <source>
        <dbReference type="Pfam" id="PF19051"/>
    </source>
</evidence>
<reference evidence="3 4" key="1">
    <citation type="submission" date="2019-03" db="EMBL/GenBank/DDBJ databases">
        <title>Genomic Encyclopedia of Archaeal and Bacterial Type Strains, Phase II (KMG-II): from individual species to whole genera.</title>
        <authorList>
            <person name="Goeker M."/>
        </authorList>
    </citation>
    <scope>NUCLEOTIDE SEQUENCE [LARGE SCALE GENOMIC DNA]</scope>
    <source>
        <strain evidence="3 4">ATCC 25309</strain>
    </source>
</reference>
<feature type="domain" description="Gfo/Idh/MocA-like oxidoreductase N-terminal" evidence="1">
    <location>
        <begin position="32"/>
        <end position="154"/>
    </location>
</feature>
<keyword evidence="4" id="KW-1185">Reference proteome</keyword>
<dbReference type="Gene3D" id="3.40.50.720">
    <property type="entry name" value="NAD(P)-binding Rossmann-like Domain"/>
    <property type="match status" value="1"/>
</dbReference>
<name>A0A4R7SQE9_9BACT</name>
<comment type="caution">
    <text evidence="3">The sequence shown here is derived from an EMBL/GenBank/DDBJ whole genome shotgun (WGS) entry which is preliminary data.</text>
</comment>
<dbReference type="PROSITE" id="PS51318">
    <property type="entry name" value="TAT"/>
    <property type="match status" value="1"/>
</dbReference>
<dbReference type="EMBL" id="SOCA01000001">
    <property type="protein sequence ID" value="TDU81482.1"/>
    <property type="molecule type" value="Genomic_DNA"/>
</dbReference>
<dbReference type="Pfam" id="PF01408">
    <property type="entry name" value="GFO_IDH_MocA"/>
    <property type="match status" value="1"/>
</dbReference>
<dbReference type="Pfam" id="PF19051">
    <property type="entry name" value="GFO_IDH_MocA_C2"/>
    <property type="match status" value="2"/>
</dbReference>
<dbReference type="InterPro" id="IPR050463">
    <property type="entry name" value="Gfo/Idh/MocA_oxidrdct_glycsds"/>
</dbReference>
<dbReference type="InterPro" id="IPR000683">
    <property type="entry name" value="Gfo/Idh/MocA-like_OxRdtase_N"/>
</dbReference>
<dbReference type="OrthoDB" id="9792935at2"/>
<organism evidence="3 4">
    <name type="scientific">Prosthecobacter fusiformis</name>
    <dbReference type="NCBI Taxonomy" id="48464"/>
    <lineage>
        <taxon>Bacteria</taxon>
        <taxon>Pseudomonadati</taxon>
        <taxon>Verrucomicrobiota</taxon>
        <taxon>Verrucomicrobiia</taxon>
        <taxon>Verrucomicrobiales</taxon>
        <taxon>Verrucomicrobiaceae</taxon>
        <taxon>Prosthecobacter</taxon>
    </lineage>
</organism>
<sequence>MTSRRSFLTSATAASLALSTLPLLGQEGKKYRTALIGSGWWGMNLLREAMASGRCQVVALCDVDANVLLNGIEDVKTENGDEPKGYKDYRQLLAEAKPEIVIIATPDHWHALQTIACCQAGAHVLVEKPTGHTIQESRAMVKAAKESGVVVQVGLHRRIGPHHVEAMNFLKSGQVGKVGMVRVFADSKGGPEIPKPNSKVPEGLDWDMWCGPAPMRPFNTKLHPGGWRSFLDYANGTMGDWGVHWLDQVLWWSGEKGPKKVFCTGGRPIFGPAILNDQEQTTDVPDHQVAIFEFENFTTVWEHRKFAENNNEKHKIGAYFYGEKGVLHIGWRDGWTFYPVNPKEAPTHGDHQLQEPDGHNIALLWEDLITAIETGSKPVADIESAHRSSSLPMLGMLSWKLGRSIQWDAEKEEIIGDPEASKLLSRPYRAPWIYPTV</sequence>
<dbReference type="InterPro" id="IPR006311">
    <property type="entry name" value="TAT_signal"/>
</dbReference>
<dbReference type="AlphaFoldDB" id="A0A4R7SQE9"/>
<dbReference type="SUPFAM" id="SSF55347">
    <property type="entry name" value="Glyceraldehyde-3-phosphate dehydrogenase-like, C-terminal domain"/>
    <property type="match status" value="1"/>
</dbReference>
<evidence type="ECO:0000313" key="4">
    <source>
        <dbReference type="Proteomes" id="UP000295662"/>
    </source>
</evidence>
<dbReference type="RefSeq" id="WP_133793429.1">
    <property type="nucleotide sequence ID" value="NZ_SOCA01000001.1"/>
</dbReference>
<evidence type="ECO:0000313" key="3">
    <source>
        <dbReference type="EMBL" id="TDU81482.1"/>
    </source>
</evidence>
<proteinExistence type="predicted"/>
<feature type="domain" description="Gfo/Idh/MocA-like oxidoreductase bacterial type C-terminal" evidence="2">
    <location>
        <begin position="367"/>
        <end position="432"/>
    </location>
</feature>
<evidence type="ECO:0000259" key="1">
    <source>
        <dbReference type="Pfam" id="PF01408"/>
    </source>
</evidence>
<dbReference type="SUPFAM" id="SSF51735">
    <property type="entry name" value="NAD(P)-binding Rossmann-fold domains"/>
    <property type="match status" value="1"/>
</dbReference>
<feature type="domain" description="Gfo/Idh/MocA-like oxidoreductase bacterial type C-terminal" evidence="2">
    <location>
        <begin position="197"/>
        <end position="254"/>
    </location>
</feature>
<dbReference type="InterPro" id="IPR036291">
    <property type="entry name" value="NAD(P)-bd_dom_sf"/>
</dbReference>